<dbReference type="GO" id="GO:0004379">
    <property type="term" value="F:glycylpeptide N-tetradecanoyltransferase activity"/>
    <property type="evidence" value="ECO:0007669"/>
    <property type="project" value="UniProtKB-EC"/>
</dbReference>
<dbReference type="InterPro" id="IPR000903">
    <property type="entry name" value="NMT"/>
</dbReference>
<dbReference type="InterPro" id="IPR022677">
    <property type="entry name" value="NMT_C"/>
</dbReference>
<dbReference type="InterPro" id="IPR016181">
    <property type="entry name" value="Acyl_CoA_acyltransferase"/>
</dbReference>
<dbReference type="SUPFAM" id="SSF55729">
    <property type="entry name" value="Acyl-CoA N-acyltransferases (Nat)"/>
    <property type="match status" value="1"/>
</dbReference>
<evidence type="ECO:0000256" key="1">
    <source>
        <dbReference type="RuleBase" id="RU000586"/>
    </source>
</evidence>
<keyword evidence="1" id="KW-0012">Acyltransferase</keyword>
<evidence type="ECO:0000256" key="2">
    <source>
        <dbReference type="RuleBase" id="RU004178"/>
    </source>
</evidence>
<dbReference type="PANTHER" id="PTHR11377">
    <property type="entry name" value="N-MYRISTOYL TRANSFERASE"/>
    <property type="match status" value="1"/>
</dbReference>
<name>A0A7S3ZAS0_9EUKA</name>
<dbReference type="Gene3D" id="3.40.630.170">
    <property type="match status" value="1"/>
</dbReference>
<sequence length="144" mass="16861">MGYLKNFKLYQEFDEAEFKHWFTPRKDVVHTYVVEDPDSGKITDLISFYSLPSSILNDDKYKTLRAAYSFYNVSTKTPWKELMTDALILANKAKFDVFNALNVMQNEEFMKQLKFGIGDGHLQYYLYNWNCPEMKPGDVGLVLL</sequence>
<evidence type="ECO:0000313" key="4">
    <source>
        <dbReference type="EMBL" id="CAE0677438.1"/>
    </source>
</evidence>
<comment type="similarity">
    <text evidence="2">Belongs to the NMT family.</text>
</comment>
<dbReference type="InterPro" id="IPR022678">
    <property type="entry name" value="NMT_CS"/>
</dbReference>
<dbReference type="PROSITE" id="PS00976">
    <property type="entry name" value="NMT_2"/>
    <property type="match status" value="1"/>
</dbReference>
<protein>
    <recommendedName>
        <fullName evidence="1">Glycylpeptide N-tetradecanoyltransferase</fullName>
        <ecNumber evidence="1">2.3.1.97</ecNumber>
    </recommendedName>
</protein>
<keyword evidence="1" id="KW-0808">Transferase</keyword>
<proteinExistence type="inferred from homology"/>
<dbReference type="GO" id="GO:0005737">
    <property type="term" value="C:cytoplasm"/>
    <property type="evidence" value="ECO:0007669"/>
    <property type="project" value="TreeGrafter"/>
</dbReference>
<comment type="catalytic activity">
    <reaction evidence="1">
        <text>N-terminal glycyl-[protein] + tetradecanoyl-CoA = N-tetradecanoylglycyl-[protein] + CoA + H(+)</text>
        <dbReference type="Rhea" id="RHEA:15521"/>
        <dbReference type="Rhea" id="RHEA-COMP:12666"/>
        <dbReference type="Rhea" id="RHEA-COMP:12667"/>
        <dbReference type="ChEBI" id="CHEBI:15378"/>
        <dbReference type="ChEBI" id="CHEBI:57287"/>
        <dbReference type="ChEBI" id="CHEBI:57385"/>
        <dbReference type="ChEBI" id="CHEBI:64723"/>
        <dbReference type="ChEBI" id="CHEBI:133050"/>
        <dbReference type="EC" id="2.3.1.97"/>
    </reaction>
</comment>
<comment type="function">
    <text evidence="1">Adds a myristoyl group to the N-terminal glycine residue of certain cellular proteins.</text>
</comment>
<dbReference type="AlphaFoldDB" id="A0A7S3ZAS0"/>
<organism evidence="4">
    <name type="scientific">Lotharella globosa</name>
    <dbReference type="NCBI Taxonomy" id="91324"/>
    <lineage>
        <taxon>Eukaryota</taxon>
        <taxon>Sar</taxon>
        <taxon>Rhizaria</taxon>
        <taxon>Cercozoa</taxon>
        <taxon>Chlorarachniophyceae</taxon>
        <taxon>Lotharella</taxon>
    </lineage>
</organism>
<dbReference type="EMBL" id="HBIV01041463">
    <property type="protein sequence ID" value="CAE0677438.1"/>
    <property type="molecule type" value="Transcribed_RNA"/>
</dbReference>
<evidence type="ECO:0000259" key="3">
    <source>
        <dbReference type="Pfam" id="PF02799"/>
    </source>
</evidence>
<reference evidence="4" key="1">
    <citation type="submission" date="2021-01" db="EMBL/GenBank/DDBJ databases">
        <authorList>
            <person name="Corre E."/>
            <person name="Pelletier E."/>
            <person name="Niang G."/>
            <person name="Scheremetjew M."/>
            <person name="Finn R."/>
            <person name="Kale V."/>
            <person name="Holt S."/>
            <person name="Cochrane G."/>
            <person name="Meng A."/>
            <person name="Brown T."/>
            <person name="Cohen L."/>
        </authorList>
    </citation>
    <scope>NUCLEOTIDE SEQUENCE</scope>
    <source>
        <strain evidence="4">CCCM811</strain>
    </source>
</reference>
<dbReference type="PANTHER" id="PTHR11377:SF5">
    <property type="entry name" value="GLYCYLPEPTIDE N-TETRADECANOYLTRANSFERASE"/>
    <property type="match status" value="1"/>
</dbReference>
<gene>
    <name evidence="4" type="ORF">LGLO00237_LOCUS29219</name>
</gene>
<accession>A0A7S3ZAS0</accession>
<dbReference type="Pfam" id="PF02799">
    <property type="entry name" value="NMT_C"/>
    <property type="match status" value="1"/>
</dbReference>
<feature type="domain" description="Glycylpeptide N-tetradecanoyltransferase C-terminal" evidence="3">
    <location>
        <begin position="3"/>
        <end position="135"/>
    </location>
</feature>
<dbReference type="EC" id="2.3.1.97" evidence="1"/>